<sequence>MLSTLAVRRGLFRGLSHARWGRRGLLSGLAEEVVKAGEVSEVSEVRVSDRCAQRLKEISSSRGGADVALRITVEGGGCSGFQYHFNLEEFQRPTEDEHVFEKDGRKVIVDDVSLPFISGSEVDFEEEMIRTSFKIVDNPNSDSSCSCGSSFSAK</sequence>
<keyword evidence="3" id="KW-0479">Metal-binding</keyword>
<evidence type="ECO:0000313" key="7">
    <source>
        <dbReference type="EMBL" id="CAE0058555.1"/>
    </source>
</evidence>
<name>A0A7S3EKL4_9RHOD</name>
<dbReference type="NCBIfam" id="TIGR00049">
    <property type="entry name" value="iron-sulfur cluster assembly accessory protein"/>
    <property type="match status" value="1"/>
</dbReference>
<dbReference type="EMBL" id="HBHW01034553">
    <property type="protein sequence ID" value="CAE0058555.1"/>
    <property type="molecule type" value="Transcribed_RNA"/>
</dbReference>
<dbReference type="PANTHER" id="PTHR43011">
    <property type="entry name" value="IRON-SULFUR CLUSTER ASSEMBLY 2 HOMOLOG, MITOCHONDRIAL"/>
    <property type="match status" value="1"/>
</dbReference>
<evidence type="ECO:0000256" key="4">
    <source>
        <dbReference type="ARBA" id="ARBA00023004"/>
    </source>
</evidence>
<dbReference type="GO" id="GO:0005506">
    <property type="term" value="F:iron ion binding"/>
    <property type="evidence" value="ECO:0007669"/>
    <property type="project" value="TreeGrafter"/>
</dbReference>
<dbReference type="FunFam" id="2.60.300.12:FF:000006">
    <property type="entry name" value="Iron-sulfur cluster assembly 2 mitochondrial"/>
    <property type="match status" value="1"/>
</dbReference>
<evidence type="ECO:0000256" key="3">
    <source>
        <dbReference type="ARBA" id="ARBA00022723"/>
    </source>
</evidence>
<accession>A0A7S3EKL4</accession>
<dbReference type="InterPro" id="IPR035903">
    <property type="entry name" value="HesB-like_dom_sf"/>
</dbReference>
<dbReference type="SUPFAM" id="SSF89360">
    <property type="entry name" value="HesB-like domain"/>
    <property type="match status" value="1"/>
</dbReference>
<dbReference type="AlphaFoldDB" id="A0A7S3EKL4"/>
<evidence type="ECO:0000256" key="5">
    <source>
        <dbReference type="ARBA" id="ARBA00023128"/>
    </source>
</evidence>
<dbReference type="GO" id="GO:0051539">
    <property type="term" value="F:4 iron, 4 sulfur cluster binding"/>
    <property type="evidence" value="ECO:0007669"/>
    <property type="project" value="TreeGrafter"/>
</dbReference>
<dbReference type="InterPro" id="IPR000361">
    <property type="entry name" value="ATAP_core_dom"/>
</dbReference>
<dbReference type="PANTHER" id="PTHR43011:SF1">
    <property type="entry name" value="IRON-SULFUR CLUSTER ASSEMBLY 2 HOMOLOG, MITOCHONDRIAL"/>
    <property type="match status" value="1"/>
</dbReference>
<dbReference type="GO" id="GO:0120510">
    <property type="term" value="C:mitochondrial [4Fe-4S] assembly complex"/>
    <property type="evidence" value="ECO:0007669"/>
    <property type="project" value="UniProtKB-ARBA"/>
</dbReference>
<gene>
    <name evidence="7" type="ORF">RMAR00112_LOCUS26611</name>
    <name evidence="8" type="ORF">RMAR00112_LOCUS26612</name>
</gene>
<comment type="subcellular location">
    <subcellularLocation>
        <location evidence="1">Mitochondrion</location>
    </subcellularLocation>
</comment>
<protein>
    <recommendedName>
        <fullName evidence="6">Core domain-containing protein</fullName>
    </recommendedName>
</protein>
<comment type="similarity">
    <text evidence="2">Belongs to the HesB/IscA family.</text>
</comment>
<evidence type="ECO:0000313" key="8">
    <source>
        <dbReference type="EMBL" id="CAE0058556.1"/>
    </source>
</evidence>
<dbReference type="Gene3D" id="2.60.300.12">
    <property type="entry name" value="HesB-like domain"/>
    <property type="match status" value="1"/>
</dbReference>
<keyword evidence="4" id="KW-0408">Iron</keyword>
<dbReference type="EMBL" id="HBHW01034554">
    <property type="protein sequence ID" value="CAE0058556.1"/>
    <property type="molecule type" value="Transcribed_RNA"/>
</dbReference>
<evidence type="ECO:0000256" key="1">
    <source>
        <dbReference type="ARBA" id="ARBA00004173"/>
    </source>
</evidence>
<evidence type="ECO:0000259" key="6">
    <source>
        <dbReference type="Pfam" id="PF01521"/>
    </source>
</evidence>
<dbReference type="InterPro" id="IPR016092">
    <property type="entry name" value="ATAP"/>
</dbReference>
<organism evidence="7">
    <name type="scientific">Rhodosorus marinus</name>
    <dbReference type="NCBI Taxonomy" id="101924"/>
    <lineage>
        <taxon>Eukaryota</taxon>
        <taxon>Rhodophyta</taxon>
        <taxon>Stylonematophyceae</taxon>
        <taxon>Stylonematales</taxon>
        <taxon>Stylonemataceae</taxon>
        <taxon>Rhodosorus</taxon>
    </lineage>
</organism>
<dbReference type="GO" id="GO:0016226">
    <property type="term" value="P:iron-sulfur cluster assembly"/>
    <property type="evidence" value="ECO:0007669"/>
    <property type="project" value="InterPro"/>
</dbReference>
<dbReference type="Pfam" id="PF01521">
    <property type="entry name" value="Fe-S_biosyn"/>
    <property type="match status" value="1"/>
</dbReference>
<dbReference type="GO" id="GO:0051537">
    <property type="term" value="F:2 iron, 2 sulfur cluster binding"/>
    <property type="evidence" value="ECO:0007669"/>
    <property type="project" value="TreeGrafter"/>
</dbReference>
<proteinExistence type="inferred from homology"/>
<keyword evidence="5" id="KW-0496">Mitochondrion</keyword>
<feature type="domain" description="Core" evidence="6">
    <location>
        <begin position="44"/>
        <end position="148"/>
    </location>
</feature>
<evidence type="ECO:0000256" key="2">
    <source>
        <dbReference type="ARBA" id="ARBA00006718"/>
    </source>
</evidence>
<reference evidence="7" key="1">
    <citation type="submission" date="2021-01" db="EMBL/GenBank/DDBJ databases">
        <authorList>
            <person name="Corre E."/>
            <person name="Pelletier E."/>
            <person name="Niang G."/>
            <person name="Scheremetjew M."/>
            <person name="Finn R."/>
            <person name="Kale V."/>
            <person name="Holt S."/>
            <person name="Cochrane G."/>
            <person name="Meng A."/>
            <person name="Brown T."/>
            <person name="Cohen L."/>
        </authorList>
    </citation>
    <scope>NUCLEOTIDE SEQUENCE</scope>
    <source>
        <strain evidence="7">CCMP 769</strain>
    </source>
</reference>